<dbReference type="AlphaFoldDB" id="A0AA35VVX4"/>
<accession>A0AA35VVX4</accession>
<name>A0AA35VVX4_GEOBA</name>
<feature type="non-terminal residue" evidence="1">
    <location>
        <position position="1"/>
    </location>
</feature>
<dbReference type="EMBL" id="CASHTH010000222">
    <property type="protein sequence ID" value="CAI7994627.1"/>
    <property type="molecule type" value="Genomic_DNA"/>
</dbReference>
<gene>
    <name evidence="1" type="ORF">GBAR_LOCUS1519</name>
</gene>
<dbReference type="Proteomes" id="UP001174909">
    <property type="component" value="Unassembled WGS sequence"/>
</dbReference>
<evidence type="ECO:0000313" key="2">
    <source>
        <dbReference type="Proteomes" id="UP001174909"/>
    </source>
</evidence>
<sequence length="67" mass="7566">TSHTQNHQDPFFNRPEETVLITSSQPELTADVAWVRDLMIRWLLAVGNAKVESANSQLCAGYEVQDH</sequence>
<reference evidence="1" key="1">
    <citation type="submission" date="2023-03" db="EMBL/GenBank/DDBJ databases">
        <authorList>
            <person name="Steffen K."/>
            <person name="Cardenas P."/>
        </authorList>
    </citation>
    <scope>NUCLEOTIDE SEQUENCE</scope>
</reference>
<comment type="caution">
    <text evidence="1">The sequence shown here is derived from an EMBL/GenBank/DDBJ whole genome shotgun (WGS) entry which is preliminary data.</text>
</comment>
<evidence type="ECO:0000313" key="1">
    <source>
        <dbReference type="EMBL" id="CAI7994627.1"/>
    </source>
</evidence>
<keyword evidence="2" id="KW-1185">Reference proteome</keyword>
<proteinExistence type="predicted"/>
<organism evidence="1 2">
    <name type="scientific">Geodia barretti</name>
    <name type="common">Barrett's horny sponge</name>
    <dbReference type="NCBI Taxonomy" id="519541"/>
    <lineage>
        <taxon>Eukaryota</taxon>
        <taxon>Metazoa</taxon>
        <taxon>Porifera</taxon>
        <taxon>Demospongiae</taxon>
        <taxon>Heteroscleromorpha</taxon>
        <taxon>Tetractinellida</taxon>
        <taxon>Astrophorina</taxon>
        <taxon>Geodiidae</taxon>
        <taxon>Geodia</taxon>
    </lineage>
</organism>
<protein>
    <submittedName>
        <fullName evidence="1">Uncharacterized protein</fullName>
    </submittedName>
</protein>